<dbReference type="Proteomes" id="UP000294726">
    <property type="component" value="Chromosome"/>
</dbReference>
<protein>
    <submittedName>
        <fullName evidence="1">YtxH domain-containing protein</fullName>
    </submittedName>
</protein>
<evidence type="ECO:0000313" key="4">
    <source>
        <dbReference type="Proteomes" id="UP000181728"/>
    </source>
</evidence>
<evidence type="ECO:0000313" key="3">
    <source>
        <dbReference type="EMBL" id="VDB96942.1"/>
    </source>
</evidence>
<evidence type="ECO:0000313" key="5">
    <source>
        <dbReference type="Proteomes" id="UP000294726"/>
    </source>
</evidence>
<dbReference type="InterPro" id="IPR036629">
    <property type="entry name" value="YjbJ_sf"/>
</dbReference>
<dbReference type="EMBL" id="MLOK01000005">
    <property type="protein sequence ID" value="OIM22210.1"/>
    <property type="molecule type" value="Genomic_DNA"/>
</dbReference>
<gene>
    <name evidence="2" type="ORF">ATX59_00380</name>
    <name evidence="1" type="ORF">GA838_09245</name>
    <name evidence="3" type="ORF">OENI_0056</name>
</gene>
<dbReference type="EMBL" id="LR031358">
    <property type="protein sequence ID" value="VDB96942.1"/>
    <property type="molecule type" value="Genomic_DNA"/>
</dbReference>
<reference evidence="1" key="3">
    <citation type="submission" date="2019-10" db="EMBL/GenBank/DDBJ databases">
        <title>Malate fermentation in French cider.</title>
        <authorList>
            <person name="Cousin F.J."/>
            <person name="Medina Fernandez S."/>
            <person name="Misery B."/>
            <person name="Laplace J.-M."/>
            <person name="Cretenet M."/>
        </authorList>
    </citation>
    <scope>NUCLEOTIDE SEQUENCE</scope>
    <source>
        <strain evidence="1">UCMA15129</strain>
    </source>
</reference>
<evidence type="ECO:0000313" key="2">
    <source>
        <dbReference type="EMBL" id="OIM22210.1"/>
    </source>
</evidence>
<reference evidence="2 4" key="1">
    <citation type="journal article" date="2016" name="BMC Genomics">
        <title>Consensus pan-genome assembly of the specialised wine bacterium Oenococcus oeni.</title>
        <authorList>
            <person name="Sternes P.R."/>
            <person name="Borneman A.R."/>
        </authorList>
    </citation>
    <scope>NUCLEOTIDE SEQUENCE [LARGE SCALE GENOMIC DNA]</scope>
    <source>
        <strain evidence="2 4">AWRIB661</strain>
    </source>
</reference>
<organism evidence="2 4">
    <name type="scientific">Oenococcus oeni</name>
    <name type="common">Leuconostoc oenos</name>
    <dbReference type="NCBI Taxonomy" id="1247"/>
    <lineage>
        <taxon>Bacteria</taxon>
        <taxon>Bacillati</taxon>
        <taxon>Bacillota</taxon>
        <taxon>Bacilli</taxon>
        <taxon>Lactobacillales</taxon>
        <taxon>Lactobacillaceae</taxon>
        <taxon>Oenococcus</taxon>
    </lineage>
</organism>
<name>A0A483B5C4_OENOE</name>
<evidence type="ECO:0000313" key="1">
    <source>
        <dbReference type="EMBL" id="MDV7715905.1"/>
    </source>
</evidence>
<dbReference type="EMBL" id="WERV01000009">
    <property type="protein sequence ID" value="MDV7715905.1"/>
    <property type="molecule type" value="Genomic_DNA"/>
</dbReference>
<dbReference type="AlphaFoldDB" id="A0A483B5C4"/>
<dbReference type="Proteomes" id="UP000181728">
    <property type="component" value="Unassembled WGS sequence"/>
</dbReference>
<proteinExistence type="predicted"/>
<sequence length="101" mass="11223">MENTLKNILKMTVACTLITGGLIVAGTVFAAKKIDESGDDLEDKIPENIKAYINKMNKETMQKNKGKLQESFGTAKEVAQNTKDKISDKVDDIKKNFNKND</sequence>
<dbReference type="Proteomes" id="UP001281024">
    <property type="component" value="Unassembled WGS sequence"/>
</dbReference>
<reference evidence="3 5" key="2">
    <citation type="submission" date="2018-08" db="EMBL/GenBank/DDBJ databases">
        <authorList>
            <person name="Lorentzen P. G. S. M."/>
        </authorList>
    </citation>
    <scope>NUCLEOTIDE SEQUENCE [LARGE SCALE GENOMIC DNA]</scope>
    <source>
        <strain evidence="3 5">CRBO_1381</strain>
    </source>
</reference>
<accession>A0A483B5C4</accession>
<dbReference type="RefSeq" id="WP_002817527.1">
    <property type="nucleotide sequence ID" value="NZ_CP014324.1"/>
</dbReference>
<dbReference type="SUPFAM" id="SSF69047">
    <property type="entry name" value="Hypothetical protein YjbJ"/>
    <property type="match status" value="1"/>
</dbReference>